<dbReference type="PANTHER" id="PTHR30561">
    <property type="entry name" value="SMR FAMILY PROTON-DEPENDENT DRUG EFFLUX TRANSPORTER SUGE"/>
    <property type="match status" value="1"/>
</dbReference>
<keyword evidence="4 7" id="KW-0812">Transmembrane</keyword>
<comment type="similarity">
    <text evidence="7">Belongs to the drug/metabolite transporter (DMT) superfamily. Small multidrug resistance (SMR) (TC 2.A.7.1) family.</text>
</comment>
<dbReference type="InterPro" id="IPR037185">
    <property type="entry name" value="EmrE-like"/>
</dbReference>
<evidence type="ECO:0000256" key="6">
    <source>
        <dbReference type="ARBA" id="ARBA00023136"/>
    </source>
</evidence>
<protein>
    <submittedName>
        <fullName evidence="9">Small multidrug resistance pump</fullName>
    </submittedName>
</protein>
<dbReference type="OrthoDB" id="3175079at2"/>
<dbReference type="GO" id="GO:0005886">
    <property type="term" value="C:plasma membrane"/>
    <property type="evidence" value="ECO:0007669"/>
    <property type="project" value="UniProtKB-SubCell"/>
</dbReference>
<evidence type="ECO:0000256" key="8">
    <source>
        <dbReference type="SAM" id="Phobius"/>
    </source>
</evidence>
<name>A0A2A9D2J5_9MICO</name>
<dbReference type="InterPro" id="IPR000390">
    <property type="entry name" value="Small_drug/metabolite_transptr"/>
</dbReference>
<keyword evidence="6 8" id="KW-0472">Membrane</keyword>
<evidence type="ECO:0000313" key="10">
    <source>
        <dbReference type="Proteomes" id="UP000224915"/>
    </source>
</evidence>
<dbReference type="GO" id="GO:0022857">
    <property type="term" value="F:transmembrane transporter activity"/>
    <property type="evidence" value="ECO:0007669"/>
    <property type="project" value="InterPro"/>
</dbReference>
<comment type="subcellular location">
    <subcellularLocation>
        <location evidence="1 7">Cell membrane</location>
        <topology evidence="1 7">Multi-pass membrane protein</topology>
    </subcellularLocation>
</comment>
<feature type="transmembrane region" description="Helical" evidence="8">
    <location>
        <begin position="57"/>
        <end position="78"/>
    </location>
</feature>
<dbReference type="AlphaFoldDB" id="A0A2A9D2J5"/>
<proteinExistence type="inferred from homology"/>
<keyword evidence="2" id="KW-0813">Transport</keyword>
<evidence type="ECO:0000256" key="4">
    <source>
        <dbReference type="ARBA" id="ARBA00022692"/>
    </source>
</evidence>
<keyword evidence="10" id="KW-1185">Reference proteome</keyword>
<evidence type="ECO:0000256" key="2">
    <source>
        <dbReference type="ARBA" id="ARBA00022448"/>
    </source>
</evidence>
<evidence type="ECO:0000256" key="5">
    <source>
        <dbReference type="ARBA" id="ARBA00022989"/>
    </source>
</evidence>
<dbReference type="Proteomes" id="UP000224915">
    <property type="component" value="Unassembled WGS sequence"/>
</dbReference>
<keyword evidence="3" id="KW-1003">Cell membrane</keyword>
<organism evidence="9 10">
    <name type="scientific">Serinibacter salmoneus</name>
    <dbReference type="NCBI Taxonomy" id="556530"/>
    <lineage>
        <taxon>Bacteria</taxon>
        <taxon>Bacillati</taxon>
        <taxon>Actinomycetota</taxon>
        <taxon>Actinomycetes</taxon>
        <taxon>Micrococcales</taxon>
        <taxon>Beutenbergiaceae</taxon>
        <taxon>Serinibacter</taxon>
    </lineage>
</organism>
<dbReference type="InterPro" id="IPR045324">
    <property type="entry name" value="Small_multidrug_res"/>
</dbReference>
<accession>A0A2A9D2J5</accession>
<dbReference type="PANTHER" id="PTHR30561:SF1">
    <property type="entry name" value="MULTIDRUG TRANSPORTER EMRE"/>
    <property type="match status" value="1"/>
</dbReference>
<gene>
    <name evidence="9" type="ORF">ATL40_1663</name>
</gene>
<feature type="transmembrane region" description="Helical" evidence="8">
    <location>
        <begin position="84"/>
        <end position="104"/>
    </location>
</feature>
<keyword evidence="5 8" id="KW-1133">Transmembrane helix</keyword>
<evidence type="ECO:0000256" key="1">
    <source>
        <dbReference type="ARBA" id="ARBA00004651"/>
    </source>
</evidence>
<feature type="transmembrane region" description="Helical" evidence="8">
    <location>
        <begin position="29"/>
        <end position="50"/>
    </location>
</feature>
<reference evidence="9 10" key="1">
    <citation type="submission" date="2017-10" db="EMBL/GenBank/DDBJ databases">
        <title>Sequencing the genomes of 1000 actinobacteria strains.</title>
        <authorList>
            <person name="Klenk H.-P."/>
        </authorList>
    </citation>
    <scope>NUCLEOTIDE SEQUENCE [LARGE SCALE GENOMIC DNA]</scope>
    <source>
        <strain evidence="9 10">DSM 21801</strain>
    </source>
</reference>
<comment type="caution">
    <text evidence="9">The sequence shown here is derived from an EMBL/GenBank/DDBJ whole genome shotgun (WGS) entry which is preliminary data.</text>
</comment>
<dbReference type="Gene3D" id="1.10.3730.20">
    <property type="match status" value="1"/>
</dbReference>
<evidence type="ECO:0000256" key="7">
    <source>
        <dbReference type="RuleBase" id="RU003942"/>
    </source>
</evidence>
<dbReference type="Pfam" id="PF00893">
    <property type="entry name" value="Multi_Drug_Res"/>
    <property type="match status" value="1"/>
</dbReference>
<dbReference type="RefSeq" id="WP_098469113.1">
    <property type="nucleotide sequence ID" value="NZ_PDJD01000001.1"/>
</dbReference>
<sequence length="106" mass="11000">MGWLFVAGAIVFEVAATMALRAAVHGTRAWYILVGSGYLVSFTMLSLALAAGIPLGVAYGVWSATGIALTAILSKFIFKEPLTLLMTIGIALVIGGVVFVETGVSH</sequence>
<evidence type="ECO:0000313" key="9">
    <source>
        <dbReference type="EMBL" id="PFG20080.1"/>
    </source>
</evidence>
<dbReference type="EMBL" id="PDJD01000001">
    <property type="protein sequence ID" value="PFG20080.1"/>
    <property type="molecule type" value="Genomic_DNA"/>
</dbReference>
<dbReference type="SUPFAM" id="SSF103481">
    <property type="entry name" value="Multidrug resistance efflux transporter EmrE"/>
    <property type="match status" value="1"/>
</dbReference>
<evidence type="ECO:0000256" key="3">
    <source>
        <dbReference type="ARBA" id="ARBA00022475"/>
    </source>
</evidence>